<evidence type="ECO:0000313" key="1">
    <source>
        <dbReference type="EMBL" id="KAJ9116540.1"/>
    </source>
</evidence>
<gene>
    <name evidence="1" type="ORF">QFC24_006710</name>
</gene>
<evidence type="ECO:0000313" key="2">
    <source>
        <dbReference type="Proteomes" id="UP001234202"/>
    </source>
</evidence>
<protein>
    <submittedName>
        <fullName evidence="1">Uncharacterized protein</fullName>
    </submittedName>
</protein>
<name>A0ACC2WYZ8_9TREE</name>
<proteinExistence type="predicted"/>
<comment type="caution">
    <text evidence="1">The sequence shown here is derived from an EMBL/GenBank/DDBJ whole genome shotgun (WGS) entry which is preliminary data.</text>
</comment>
<accession>A0ACC2WYZ8</accession>
<keyword evidence="2" id="KW-1185">Reference proteome</keyword>
<dbReference type="EMBL" id="JASBWV010000036">
    <property type="protein sequence ID" value="KAJ9116540.1"/>
    <property type="molecule type" value="Genomic_DNA"/>
</dbReference>
<dbReference type="Proteomes" id="UP001234202">
    <property type="component" value="Unassembled WGS sequence"/>
</dbReference>
<reference evidence="1" key="1">
    <citation type="submission" date="2023-04" db="EMBL/GenBank/DDBJ databases">
        <title>Draft Genome sequencing of Naganishia species isolated from polar environments using Oxford Nanopore Technology.</title>
        <authorList>
            <person name="Leo P."/>
            <person name="Venkateswaran K."/>
        </authorList>
    </citation>
    <scope>NUCLEOTIDE SEQUENCE</scope>
    <source>
        <strain evidence="1">DBVPG 5303</strain>
    </source>
</reference>
<sequence length="472" mass="50211">MSSLLARKRTTILALSLALIAFYLPPTTHQLRVFGILSRPSDALGNTHAHAYRQGESTAEVKLIPGTTYCEDLHLHERSGLLVTACEGEKQDRRGWFPPLGVFDRPPVRGGPRGSIVVVDPQSFTAKTLELRGYDDDVFVTHGIDIINDPSNSNAIYIHAVNHAPAAPSSPASGTSATEPGPHLAASRIEVFHHTLYSSYATHIKTISHPLIRTPNDIFSLSPSELLVTNDHKHKSGFWRHVEDIISHSWGPKTDIVGVRFGLDRGGAEEVEASVALERIHNGNGLGHGPGGEVMIGDAAGGVLHLASLIQSTSPVTTTTDATTNAATNTHPRLQIHTSIPLHSNIDNPSFYSSSDGTKSGYVLAGLSKGAALGPNAKDPAYKHGVIVWYVPLEDGADGADGADSGEREGTHQKRKVGEPKGIFADDGGLISTASAGVIVDRPTTTGGEGVERWLFVTGFMSDSMVAVKVDL</sequence>
<organism evidence="1 2">
    <name type="scientific">Naganishia onofrii</name>
    <dbReference type="NCBI Taxonomy" id="1851511"/>
    <lineage>
        <taxon>Eukaryota</taxon>
        <taxon>Fungi</taxon>
        <taxon>Dikarya</taxon>
        <taxon>Basidiomycota</taxon>
        <taxon>Agaricomycotina</taxon>
        <taxon>Tremellomycetes</taxon>
        <taxon>Filobasidiales</taxon>
        <taxon>Filobasidiaceae</taxon>
        <taxon>Naganishia</taxon>
    </lineage>
</organism>